<dbReference type="Proteomes" id="UP000472276">
    <property type="component" value="Unassembled WGS sequence"/>
</dbReference>
<dbReference type="PRINTS" id="PR00237">
    <property type="entry name" value="GPCRRHODOPSN"/>
</dbReference>
<keyword evidence="11" id="KW-1185">Reference proteome</keyword>
<evidence type="ECO:0000256" key="5">
    <source>
        <dbReference type="ARBA" id="ARBA00023136"/>
    </source>
</evidence>
<proteinExistence type="predicted"/>
<dbReference type="GO" id="GO:0019722">
    <property type="term" value="P:calcium-mediated signaling"/>
    <property type="evidence" value="ECO:0007669"/>
    <property type="project" value="TreeGrafter"/>
</dbReference>
<protein>
    <recommendedName>
        <fullName evidence="9">G-protein coupled receptors family 1 profile domain-containing protein</fullName>
    </recommendedName>
</protein>
<dbReference type="OMA" id="YSYMMFL"/>
<keyword evidence="6" id="KW-0675">Receptor</keyword>
<dbReference type="AlphaFoldDB" id="A0A668TFS2"/>
<evidence type="ECO:0000256" key="2">
    <source>
        <dbReference type="ARBA" id="ARBA00022692"/>
    </source>
</evidence>
<sequence length="319" mass="36976">MDLNEDYFEPYDTSISYDFGFNESEIIWPTDEKSPFQLFSAVVTILIFCISLPGNSFLLWILWKEKAWKTTTDILLLQLTVSNLCFTLTLPFTVCNDLDYWVFGEWVCGVMQCFSILGSRSSLVILTAMSLHYYVSTVQVSCLCAQASRKMCVPMASIAIWLVCAAASIIQSVKSQVHERNICFILVSHTQHLLRLYMEICLFFLIPFLTVTFCYVHMWIMIRANRINSHQKPSKLNLGITVCNFLCWAPYYFMNFVSTFSTLYFYEIEVLYFISYLLCHIYCCLSPLFHIFGAQRCRKYLANPCNTLSRNRDGSNNGY</sequence>
<evidence type="ECO:0000256" key="3">
    <source>
        <dbReference type="ARBA" id="ARBA00022989"/>
    </source>
</evidence>
<evidence type="ECO:0000256" key="8">
    <source>
        <dbReference type="SAM" id="Phobius"/>
    </source>
</evidence>
<feature type="transmembrane region" description="Helical" evidence="8">
    <location>
        <begin position="193"/>
        <end position="216"/>
    </location>
</feature>
<dbReference type="SUPFAM" id="SSF81321">
    <property type="entry name" value="Family A G protein-coupled receptor-like"/>
    <property type="match status" value="1"/>
</dbReference>
<keyword evidence="7" id="KW-0807">Transducer</keyword>
<dbReference type="GO" id="GO:0006955">
    <property type="term" value="P:immune response"/>
    <property type="evidence" value="ECO:0007669"/>
    <property type="project" value="TreeGrafter"/>
</dbReference>
<dbReference type="PANTHER" id="PTHR10489:SF932">
    <property type="entry name" value="G-PROTEIN COUPLED RECEPTORS FAMILY 1 PROFILE DOMAIN-CONTAINING PROTEIN"/>
    <property type="match status" value="1"/>
</dbReference>
<feature type="transmembrane region" description="Helical" evidence="8">
    <location>
        <begin position="236"/>
        <end position="253"/>
    </location>
</feature>
<evidence type="ECO:0000313" key="10">
    <source>
        <dbReference type="Ensembl" id="ENSOABP00000025181.1"/>
    </source>
</evidence>
<evidence type="ECO:0000256" key="6">
    <source>
        <dbReference type="ARBA" id="ARBA00023170"/>
    </source>
</evidence>
<evidence type="ECO:0000313" key="11">
    <source>
        <dbReference type="Proteomes" id="UP000472276"/>
    </source>
</evidence>
<dbReference type="InterPro" id="IPR050119">
    <property type="entry name" value="CCR1-9-like"/>
</dbReference>
<dbReference type="InterPro" id="IPR017452">
    <property type="entry name" value="GPCR_Rhodpsn_7TM"/>
</dbReference>
<dbReference type="GO" id="GO:0060326">
    <property type="term" value="P:cell chemotaxis"/>
    <property type="evidence" value="ECO:0007669"/>
    <property type="project" value="TreeGrafter"/>
</dbReference>
<dbReference type="Gene3D" id="1.20.1070.10">
    <property type="entry name" value="Rhodopsin 7-helix transmembrane proteins"/>
    <property type="match status" value="1"/>
</dbReference>
<evidence type="ECO:0000256" key="1">
    <source>
        <dbReference type="ARBA" id="ARBA00004141"/>
    </source>
</evidence>
<feature type="transmembrane region" description="Helical" evidence="8">
    <location>
        <begin position="114"/>
        <end position="135"/>
    </location>
</feature>
<dbReference type="GeneID" id="120434488"/>
<dbReference type="PANTHER" id="PTHR10489">
    <property type="entry name" value="CELL ADHESION MOLECULE"/>
    <property type="match status" value="1"/>
</dbReference>
<dbReference type="GO" id="GO:0016493">
    <property type="term" value="F:C-C chemokine receptor activity"/>
    <property type="evidence" value="ECO:0007669"/>
    <property type="project" value="TreeGrafter"/>
</dbReference>
<dbReference type="Ensembl" id="ENSOABT00000025909.2">
    <property type="protein sequence ID" value="ENSOABP00000025181.1"/>
    <property type="gene ID" value="ENSOABG00000011988.2"/>
</dbReference>
<dbReference type="GO" id="GO:0009897">
    <property type="term" value="C:external side of plasma membrane"/>
    <property type="evidence" value="ECO:0007669"/>
    <property type="project" value="TreeGrafter"/>
</dbReference>
<keyword evidence="4" id="KW-0297">G-protein coupled receptor</keyword>
<comment type="subcellular location">
    <subcellularLocation>
        <location evidence="1">Membrane</location>
        <topology evidence="1">Multi-pass membrane protein</topology>
    </subcellularLocation>
</comment>
<dbReference type="GO" id="GO:0007204">
    <property type="term" value="P:positive regulation of cytosolic calcium ion concentration"/>
    <property type="evidence" value="ECO:0007669"/>
    <property type="project" value="TreeGrafter"/>
</dbReference>
<feature type="transmembrane region" description="Helical" evidence="8">
    <location>
        <begin position="38"/>
        <end position="62"/>
    </location>
</feature>
<keyword evidence="3 8" id="KW-1133">Transmembrane helix</keyword>
<reference evidence="10" key="2">
    <citation type="submission" date="2025-09" db="UniProtKB">
        <authorList>
            <consortium name="Ensembl"/>
        </authorList>
    </citation>
    <scope>IDENTIFICATION</scope>
</reference>
<dbReference type="GO" id="GO:0019957">
    <property type="term" value="F:C-C chemokine binding"/>
    <property type="evidence" value="ECO:0007669"/>
    <property type="project" value="TreeGrafter"/>
</dbReference>
<name>A0A668TFS2_OREAU</name>
<dbReference type="RefSeq" id="XP_039458585.1">
    <property type="nucleotide sequence ID" value="XM_039602651.1"/>
</dbReference>
<feature type="domain" description="G-protein coupled receptors family 1 profile" evidence="9">
    <location>
        <begin position="54"/>
        <end position="290"/>
    </location>
</feature>
<feature type="transmembrane region" description="Helical" evidence="8">
    <location>
        <begin position="74"/>
        <end position="94"/>
    </location>
</feature>
<evidence type="ECO:0000259" key="9">
    <source>
        <dbReference type="PROSITE" id="PS50262"/>
    </source>
</evidence>
<evidence type="ECO:0000256" key="7">
    <source>
        <dbReference type="ARBA" id="ARBA00023224"/>
    </source>
</evidence>
<organism evidence="10 11">
    <name type="scientific">Oreochromis aureus</name>
    <name type="common">Israeli tilapia</name>
    <name type="synonym">Chromis aureus</name>
    <dbReference type="NCBI Taxonomy" id="47969"/>
    <lineage>
        <taxon>Eukaryota</taxon>
        <taxon>Metazoa</taxon>
        <taxon>Chordata</taxon>
        <taxon>Craniata</taxon>
        <taxon>Vertebrata</taxon>
        <taxon>Euteleostomi</taxon>
        <taxon>Actinopterygii</taxon>
        <taxon>Neopterygii</taxon>
        <taxon>Teleostei</taxon>
        <taxon>Neoteleostei</taxon>
        <taxon>Acanthomorphata</taxon>
        <taxon>Ovalentaria</taxon>
        <taxon>Cichlomorphae</taxon>
        <taxon>Cichliformes</taxon>
        <taxon>Cichlidae</taxon>
        <taxon>African cichlids</taxon>
        <taxon>Pseudocrenilabrinae</taxon>
        <taxon>Oreochromini</taxon>
        <taxon>Oreochromis</taxon>
    </lineage>
</organism>
<evidence type="ECO:0000256" key="4">
    <source>
        <dbReference type="ARBA" id="ARBA00023040"/>
    </source>
</evidence>
<feature type="transmembrane region" description="Helical" evidence="8">
    <location>
        <begin position="155"/>
        <end position="173"/>
    </location>
</feature>
<keyword evidence="5 8" id="KW-0472">Membrane</keyword>
<keyword evidence="2 8" id="KW-0812">Transmembrane</keyword>
<feature type="transmembrane region" description="Helical" evidence="8">
    <location>
        <begin position="273"/>
        <end position="292"/>
    </location>
</feature>
<dbReference type="Pfam" id="PF00001">
    <property type="entry name" value="7tm_1"/>
    <property type="match status" value="1"/>
</dbReference>
<reference evidence="10" key="1">
    <citation type="submission" date="2025-08" db="UniProtKB">
        <authorList>
            <consortium name="Ensembl"/>
        </authorList>
    </citation>
    <scope>IDENTIFICATION</scope>
</reference>
<accession>A0A668TFS2</accession>
<dbReference type="KEGG" id="oau:120434488"/>
<gene>
    <name evidence="10" type="primary">LOC120434488</name>
</gene>
<dbReference type="InterPro" id="IPR000276">
    <property type="entry name" value="GPCR_Rhodpsn"/>
</dbReference>
<dbReference type="PROSITE" id="PS50262">
    <property type="entry name" value="G_PROTEIN_RECEP_F1_2"/>
    <property type="match status" value="1"/>
</dbReference>